<evidence type="ECO:0000313" key="3">
    <source>
        <dbReference type="Proteomes" id="UP001417504"/>
    </source>
</evidence>
<proteinExistence type="predicted"/>
<dbReference type="AlphaFoldDB" id="A0AAP0EQF5"/>
<dbReference type="EMBL" id="JBBNAE010000009">
    <property type="protein sequence ID" value="KAK9097519.1"/>
    <property type="molecule type" value="Genomic_DNA"/>
</dbReference>
<sequence>MAAQIFGDFARRVKSEEIESDPLKLDQFFGQSVVQEGSSLESFYQALDAIDTQHPEVLDRLVLKKFYHHLVYWSLHCSDIRNSKPGRDKRFNGVRNVCDVLFGELSNRFDRLHSALFSVPEVVITGRYGLDLDMWGAQPEFNLLLRCCILIVPFLESDQSILMEKCEILLSILSKLCSPDLPFLISRHVREVKERIMKFRRLVSYECTNPGDGLVTAVLEDSQTILYSAKHSTSPMPLFSSILEVFMDELLVHKHLRQYFVAIDAVSCSKEKILRREFDYADGVSNLVIELISAHFLLLASDEQAFTRSLNRLSWLHDKGYPTTEVRLVSAMSFLGDPVMFTAPQLLQAYGISLVNSCIANSMASDSDGFNCKMMNCYLSAFERAFYLYTSSISSMKLENRSSGAESGSASRRRSCSSRRSFCPSFQSCLRPVTFDNIMLQVAKLADKGCSPPSEMVSNLLTSFTADIAKDELILNNSYRDELLLNLNYIISKFLLREAALLFLAFTFKVGFVIVQPSLLYAILHLVQPSLLYAIHLCRLHCINSLVHLGEFHISIGCRNGRHSLNSTFILKDVLHSLNQGLQGAKAILSRFPWLAIIALNSHLDFLARSCICVFFLLSMLHTFKKRDPCALQKAFAPVAKDEYNEKIYMEVPYGYETIIATKYFNIQIFTSTTTLFLVILQDSYPCPKRGISTSFLKWIPRGTGYGLGRQGFPVERGTGRVYVDDIIKKLQSWIEIVDAVKIKIGLIQPNHLKDFRIIKMTLVSIKVSSIDLKLGNPIEFL</sequence>
<organism evidence="2 3">
    <name type="scientific">Stephania japonica</name>
    <dbReference type="NCBI Taxonomy" id="461633"/>
    <lineage>
        <taxon>Eukaryota</taxon>
        <taxon>Viridiplantae</taxon>
        <taxon>Streptophyta</taxon>
        <taxon>Embryophyta</taxon>
        <taxon>Tracheophyta</taxon>
        <taxon>Spermatophyta</taxon>
        <taxon>Magnoliopsida</taxon>
        <taxon>Ranunculales</taxon>
        <taxon>Menispermaceae</taxon>
        <taxon>Menispermoideae</taxon>
        <taxon>Cissampelideae</taxon>
        <taxon>Stephania</taxon>
    </lineage>
</organism>
<feature type="domain" description="DUF7812" evidence="1">
    <location>
        <begin position="143"/>
        <end position="628"/>
    </location>
</feature>
<name>A0AAP0EQF5_9MAGN</name>
<dbReference type="PANTHER" id="PTHR36786:SF1">
    <property type="entry name" value="2-ISOPROPYLMALATE SYNTHASE"/>
    <property type="match status" value="1"/>
</dbReference>
<evidence type="ECO:0000313" key="2">
    <source>
        <dbReference type="EMBL" id="KAK9097519.1"/>
    </source>
</evidence>
<dbReference type="InterPro" id="IPR056714">
    <property type="entry name" value="DUF7812"/>
</dbReference>
<dbReference type="PANTHER" id="PTHR36786">
    <property type="entry name" value="2-ISOPROPYLMALATE SYNTHASE"/>
    <property type="match status" value="1"/>
</dbReference>
<dbReference type="Pfam" id="PF25104">
    <property type="entry name" value="DUF7812"/>
    <property type="match status" value="1"/>
</dbReference>
<protein>
    <recommendedName>
        <fullName evidence="1">DUF7812 domain-containing protein</fullName>
    </recommendedName>
</protein>
<dbReference type="Proteomes" id="UP001417504">
    <property type="component" value="Unassembled WGS sequence"/>
</dbReference>
<evidence type="ECO:0000259" key="1">
    <source>
        <dbReference type="Pfam" id="PF25104"/>
    </source>
</evidence>
<reference evidence="2 3" key="1">
    <citation type="submission" date="2024-01" db="EMBL/GenBank/DDBJ databases">
        <title>Genome assemblies of Stephania.</title>
        <authorList>
            <person name="Yang L."/>
        </authorList>
    </citation>
    <scope>NUCLEOTIDE SEQUENCE [LARGE SCALE GENOMIC DNA]</scope>
    <source>
        <strain evidence="2">QJT</strain>
        <tissue evidence="2">Leaf</tissue>
    </source>
</reference>
<comment type="caution">
    <text evidence="2">The sequence shown here is derived from an EMBL/GenBank/DDBJ whole genome shotgun (WGS) entry which is preliminary data.</text>
</comment>
<gene>
    <name evidence="2" type="ORF">Sjap_023016</name>
</gene>
<keyword evidence="3" id="KW-1185">Reference proteome</keyword>
<accession>A0AAP0EQF5</accession>